<dbReference type="AlphaFoldDB" id="A0A343JA32"/>
<gene>
    <name evidence="1" type="ORF">BEN51_02480</name>
</gene>
<dbReference type="Proteomes" id="UP000264883">
    <property type="component" value="Chromosome"/>
</dbReference>
<evidence type="ECO:0000313" key="2">
    <source>
        <dbReference type="Proteomes" id="UP000264883"/>
    </source>
</evidence>
<proteinExistence type="predicted"/>
<reference evidence="1 2" key="1">
    <citation type="submission" date="2016-08" db="EMBL/GenBank/DDBJ databases">
        <title>Complete Genome Sequence Of The Indigo Reducing Clostridium isatidis DSM15098.</title>
        <authorList>
            <person name="Little G.T."/>
            <person name="Minton N.P."/>
        </authorList>
    </citation>
    <scope>NUCLEOTIDE SEQUENCE [LARGE SCALE GENOMIC DNA]</scope>
    <source>
        <strain evidence="1 2">DSM 15098</strain>
    </source>
</reference>
<protein>
    <submittedName>
        <fullName evidence="1">Uncharacterized protein</fullName>
    </submittedName>
</protein>
<name>A0A343JA32_9CLOT</name>
<dbReference type="EMBL" id="CP016786">
    <property type="protein sequence ID" value="ASW42390.1"/>
    <property type="molecule type" value="Genomic_DNA"/>
</dbReference>
<dbReference type="KEGG" id="cia:BEN51_02480"/>
<accession>A0A343JA32</accession>
<organism evidence="1 2">
    <name type="scientific">Clostridium isatidis</name>
    <dbReference type="NCBI Taxonomy" id="182773"/>
    <lineage>
        <taxon>Bacteria</taxon>
        <taxon>Bacillati</taxon>
        <taxon>Bacillota</taxon>
        <taxon>Clostridia</taxon>
        <taxon>Eubacteriales</taxon>
        <taxon>Clostridiaceae</taxon>
        <taxon>Clostridium</taxon>
    </lineage>
</organism>
<keyword evidence="2" id="KW-1185">Reference proteome</keyword>
<evidence type="ECO:0000313" key="1">
    <source>
        <dbReference type="EMBL" id="ASW42390.1"/>
    </source>
</evidence>
<sequence length="72" mass="8503">MYDTMFGYNFILFDEDTSNEIIEEIKNKIKNSFYNNLGINVTIKDLNSYVRAELDTFENQDKIAKKPTELLK</sequence>